<reference evidence="1" key="1">
    <citation type="journal article" date="2020" name="New Phytol.">
        <title>Comparative genomics reveals dynamic genome evolution in host specialist ectomycorrhizal fungi.</title>
        <authorList>
            <person name="Lofgren L.A."/>
            <person name="Nguyen N.H."/>
            <person name="Vilgalys R."/>
            <person name="Ruytinx J."/>
            <person name="Liao H.L."/>
            <person name="Branco S."/>
            <person name="Kuo A."/>
            <person name="LaButti K."/>
            <person name="Lipzen A."/>
            <person name="Andreopoulos W."/>
            <person name="Pangilinan J."/>
            <person name="Riley R."/>
            <person name="Hundley H."/>
            <person name="Na H."/>
            <person name="Barry K."/>
            <person name="Grigoriev I.V."/>
            <person name="Stajich J.E."/>
            <person name="Kennedy P.G."/>
        </authorList>
    </citation>
    <scope>NUCLEOTIDE SEQUENCE</scope>
    <source>
        <strain evidence="1">DOB743</strain>
    </source>
</reference>
<organism evidence="1 2">
    <name type="scientific">Suillus placidus</name>
    <dbReference type="NCBI Taxonomy" id="48579"/>
    <lineage>
        <taxon>Eukaryota</taxon>
        <taxon>Fungi</taxon>
        <taxon>Dikarya</taxon>
        <taxon>Basidiomycota</taxon>
        <taxon>Agaricomycotina</taxon>
        <taxon>Agaricomycetes</taxon>
        <taxon>Agaricomycetidae</taxon>
        <taxon>Boletales</taxon>
        <taxon>Suillineae</taxon>
        <taxon>Suillaceae</taxon>
        <taxon>Suillus</taxon>
    </lineage>
</organism>
<name>A0A9P7CZA3_9AGAM</name>
<keyword evidence="2" id="KW-1185">Reference proteome</keyword>
<gene>
    <name evidence="1" type="ORF">EV702DRAFT_1181474</name>
</gene>
<comment type="caution">
    <text evidence="1">The sequence shown here is derived from an EMBL/GenBank/DDBJ whole genome shotgun (WGS) entry which is preliminary data.</text>
</comment>
<proteinExistence type="predicted"/>
<evidence type="ECO:0000313" key="2">
    <source>
        <dbReference type="Proteomes" id="UP000714275"/>
    </source>
</evidence>
<dbReference type="AlphaFoldDB" id="A0A9P7CZA3"/>
<evidence type="ECO:0000313" key="1">
    <source>
        <dbReference type="EMBL" id="KAG1771126.1"/>
    </source>
</evidence>
<dbReference type="EMBL" id="JABBWD010000060">
    <property type="protein sequence ID" value="KAG1771126.1"/>
    <property type="molecule type" value="Genomic_DNA"/>
</dbReference>
<sequence length="622" mass="70197">MAISENNIPCIHQVINIALQNGASIREVINKLEDTLEGVYQPRRYGADAFNIATLVFRLGGHQLLFVLNQKLSIPSLRTLRANSTFTSLMPTIGLICNEQYDQNIQTIVLDICSDLLPLRGISFMIDKIALEEMVVHFRKFNKVGGLCWKHLHIVDSVLHTYDSAVSIVQKIHEGHVHLGKELTVISVSCFGEDEIYPILAAPTCKMEDTSDMECILAQTVERWNSSRAAASIGPAWSFATDGDATRRAAGHKLFIKTPLAPDSPLYGTLINMLGLNLFTGTGEMTLDFDFKHIFKCICTLIQSPAGIVLNNGRVINSMMLARYLAWLQAYEEAAVTKLLYPDDPQDIPRVVELMLAIIKFSNSQLHISNNSFSMDIDTRADVASINLLSKLLESILMPFIHVKLSLSQQFEHLSHYSHLAFSIFHAHRHTFMSYQLYYDTQTMVKNTVFSLAKQQSLDPYTPFFLGDVGDDPLEILFGCTYMISGHNSAYIDRVFKRHPELDLGHQRLKLTCHEGVDHINRKNWKGDIISSRCDLPLSWHKGRDDALSILTTLQLNHTHYAYAELFTATSSIEMLRPFGHNKYLGISNTDDELADPSQVRMMLRARVLESCREILMTKKSC</sequence>
<protein>
    <submittedName>
        <fullName evidence="1">Uncharacterized protein</fullName>
    </submittedName>
</protein>
<accession>A0A9P7CZA3</accession>
<dbReference type="Proteomes" id="UP000714275">
    <property type="component" value="Unassembled WGS sequence"/>
</dbReference>
<dbReference type="OrthoDB" id="3048541at2759"/>